<dbReference type="Gene3D" id="1.20.120.520">
    <property type="entry name" value="nmb1532 protein domain like"/>
    <property type="match status" value="1"/>
</dbReference>
<dbReference type="CDD" id="cd12108">
    <property type="entry name" value="Hr-like"/>
    <property type="match status" value="1"/>
</dbReference>
<comment type="caution">
    <text evidence="3">The sequence shown here is derived from an EMBL/GenBank/DDBJ whole genome shotgun (WGS) entry which is preliminary data.</text>
</comment>
<evidence type="ECO:0000259" key="2">
    <source>
        <dbReference type="Pfam" id="PF01814"/>
    </source>
</evidence>
<dbReference type="Proteomes" id="UP000019494">
    <property type="component" value="Unassembled WGS sequence"/>
</dbReference>
<name>W9GEL9_9MICO</name>
<evidence type="ECO:0000313" key="4">
    <source>
        <dbReference type="Proteomes" id="UP000019494"/>
    </source>
</evidence>
<dbReference type="OrthoDB" id="5197650at2"/>
<dbReference type="AlphaFoldDB" id="W9GEL9"/>
<dbReference type="InterPro" id="IPR012312">
    <property type="entry name" value="Hemerythrin-like"/>
</dbReference>
<dbReference type="Pfam" id="PF01814">
    <property type="entry name" value="Hemerythrin"/>
    <property type="match status" value="1"/>
</dbReference>
<dbReference type="EMBL" id="AWQS01000236">
    <property type="protein sequence ID" value="EWT04485.1"/>
    <property type="molecule type" value="Genomic_DNA"/>
</dbReference>
<evidence type="ECO:0000313" key="3">
    <source>
        <dbReference type="EMBL" id="EWT04485.1"/>
    </source>
</evidence>
<evidence type="ECO:0000256" key="1">
    <source>
        <dbReference type="SAM" id="MobiDB-lite"/>
    </source>
</evidence>
<sequence>MTLHEMTSTAWPTQPLLPGQAAAPEGPVDMTMMYVVHHAFRRDLRAFALAAERTPVTDRMTWQALANRWDHFSSVLHHHHHGEDAGVWPVLMDRADPYERAVLEAMEAEHSEIDPMLEASTAAYRTLALTGDEQVRADLATTLRAAVESLGRHLAHEESEAIALIQKYVTPSEWVTIEQENFHKGVPPALMIAMVPWLMHELPVSAQARLAADAPLPMRVIWRLTRGGFARRERIAFRYAL</sequence>
<accession>W9GEL9</accession>
<dbReference type="RefSeq" id="WP_034720535.1">
    <property type="nucleotide sequence ID" value="NZ_AWQS01000236.1"/>
</dbReference>
<feature type="compositionally biased region" description="Polar residues" evidence="1">
    <location>
        <begin position="1"/>
        <end position="12"/>
    </location>
</feature>
<feature type="domain" description="Hemerythrin-like" evidence="2">
    <location>
        <begin position="32"/>
        <end position="163"/>
    </location>
</feature>
<proteinExistence type="predicted"/>
<protein>
    <recommendedName>
        <fullName evidence="2">Hemerythrin-like domain-containing protein</fullName>
    </recommendedName>
</protein>
<gene>
    <name evidence="3" type="ORF">N864_12690</name>
</gene>
<feature type="region of interest" description="Disordered" evidence="1">
    <location>
        <begin position="1"/>
        <end position="23"/>
    </location>
</feature>
<keyword evidence="4" id="KW-1185">Reference proteome</keyword>
<organism evidence="3 4">
    <name type="scientific">Intrasporangium chromatireducens Q5-1</name>
    <dbReference type="NCBI Taxonomy" id="584657"/>
    <lineage>
        <taxon>Bacteria</taxon>
        <taxon>Bacillati</taxon>
        <taxon>Actinomycetota</taxon>
        <taxon>Actinomycetes</taxon>
        <taxon>Micrococcales</taxon>
        <taxon>Intrasporangiaceae</taxon>
        <taxon>Intrasporangium</taxon>
    </lineage>
</organism>
<reference evidence="4" key="1">
    <citation type="submission" date="2013-08" db="EMBL/GenBank/DDBJ databases">
        <title>Intrasporangium oryzae NRRL B-24470.</title>
        <authorList>
            <person name="Liu H."/>
            <person name="Wang G."/>
        </authorList>
    </citation>
    <scope>NUCLEOTIDE SEQUENCE [LARGE SCALE GENOMIC DNA]</scope>
    <source>
        <strain evidence="4">Q5-1</strain>
    </source>
</reference>